<protein>
    <submittedName>
        <fullName evidence="2">Uncharacterized protein</fullName>
    </submittedName>
</protein>
<organism evidence="2">
    <name type="scientific">Chromera velia CCMP2878</name>
    <dbReference type="NCBI Taxonomy" id="1169474"/>
    <lineage>
        <taxon>Eukaryota</taxon>
        <taxon>Sar</taxon>
        <taxon>Alveolata</taxon>
        <taxon>Colpodellida</taxon>
        <taxon>Chromeraceae</taxon>
        <taxon>Chromera</taxon>
    </lineage>
</organism>
<dbReference type="EMBL" id="CDMZ01000719">
    <property type="protein sequence ID" value="CUC09379.1"/>
    <property type="molecule type" value="Genomic_DNA"/>
</dbReference>
<reference evidence="2" key="1">
    <citation type="submission" date="2014-11" db="EMBL/GenBank/DDBJ databases">
        <title>Molecular phylogeny of cliff fern family Woodsiaceae with morphological implications.</title>
        <authorList>
            <person name="Shao Y.-Z."/>
            <person name="Wei R."/>
            <person name="Zhang X.-C."/>
        </authorList>
    </citation>
    <scope>NUCLEOTIDE SEQUENCE</scope>
</reference>
<accession>A0A0K6S7A8</accession>
<dbReference type="VEuPathDB" id="CryptoDB:Cvel_19287"/>
<dbReference type="AlphaFoldDB" id="A0A0K6S7A8"/>
<name>A0A0K6S7A8_9ALVE</name>
<sequence>MSGARCIGGGDFGEQNLPAARGSPEGGGSPRFHASCRPPTLLEGSLIDARGDSSGLIKDLGPLLAFGEELGLFSPFFW</sequence>
<evidence type="ECO:0000256" key="1">
    <source>
        <dbReference type="SAM" id="MobiDB-lite"/>
    </source>
</evidence>
<proteinExistence type="predicted"/>
<evidence type="ECO:0000313" key="2">
    <source>
        <dbReference type="EMBL" id="CUC09379.1"/>
    </source>
</evidence>
<feature type="compositionally biased region" description="Gly residues" evidence="1">
    <location>
        <begin position="1"/>
        <end position="12"/>
    </location>
</feature>
<gene>
    <name evidence="2" type="ORF">Cvel_19287.t2</name>
</gene>
<feature type="region of interest" description="Disordered" evidence="1">
    <location>
        <begin position="1"/>
        <end position="34"/>
    </location>
</feature>